<comment type="function">
    <text evidence="25">Precursor of the transcription factor form (Processed sterol regulatory element-binding protein 1), which is embedded in the endoplasmic reticulum membrane. Low sterol concentrations promote processing of this form, releasing the transcription factor form that translocates into the nucleus and activates transcription of genes involved in cholesterol biosynthesis and lipid homeostasis.</text>
</comment>
<evidence type="ECO:0000256" key="24">
    <source>
        <dbReference type="ARBA" id="ARBA00042215"/>
    </source>
</evidence>
<keyword evidence="20" id="KW-0539">Nucleus</keyword>
<dbReference type="SUPFAM" id="SSF47459">
    <property type="entry name" value="HLH, helix-loop-helix DNA-binding domain"/>
    <property type="match status" value="1"/>
</dbReference>
<evidence type="ECO:0000259" key="30">
    <source>
        <dbReference type="PROSITE" id="PS50888"/>
    </source>
</evidence>
<feature type="compositionally biased region" description="Low complexity" evidence="29">
    <location>
        <begin position="35"/>
        <end position="47"/>
    </location>
</feature>
<dbReference type="Pfam" id="PF00010">
    <property type="entry name" value="HLH"/>
    <property type="match status" value="1"/>
</dbReference>
<dbReference type="InterPro" id="IPR036638">
    <property type="entry name" value="HLH_DNA-bd_sf"/>
</dbReference>
<evidence type="ECO:0000256" key="10">
    <source>
        <dbReference type="ARBA" id="ARBA00022989"/>
    </source>
</evidence>
<evidence type="ECO:0000256" key="1">
    <source>
        <dbReference type="ARBA" id="ARBA00004123"/>
    </source>
</evidence>
<keyword evidence="17" id="KW-0804">Transcription</keyword>
<reference evidence="31" key="1">
    <citation type="submission" date="2019-10" db="EMBL/GenBank/DDBJ databases">
        <title>The sequence and de novo assembly of the wild yak genome.</title>
        <authorList>
            <person name="Liu Y."/>
        </authorList>
    </citation>
    <scope>NUCLEOTIDE SEQUENCE [LARGE SCALE GENOMIC DNA]</scope>
    <source>
        <strain evidence="31">WY2019</strain>
    </source>
</reference>
<comment type="subunit">
    <text evidence="27">Efficient DNA binding of the soluble transcription factor fragment requires dimerization with another bHLH protein. Interacts with CEBPA, the interaction produces a transcriptional synergy. Interacts with LMNA.</text>
</comment>
<dbReference type="GO" id="GO:0000978">
    <property type="term" value="F:RNA polymerase II cis-regulatory region sequence-specific DNA binding"/>
    <property type="evidence" value="ECO:0007669"/>
    <property type="project" value="TreeGrafter"/>
</dbReference>
<dbReference type="FunFam" id="4.10.280.10:FF:000016">
    <property type="entry name" value="Sterol regulatory element-binding transcription factor 1"/>
    <property type="match status" value="1"/>
</dbReference>
<evidence type="ECO:0000256" key="3">
    <source>
        <dbReference type="ARBA" id="ARBA00004557"/>
    </source>
</evidence>
<sequence>MDCTFEDMLQLINNQDSEFPGLFDPPYTGGGAGTTDPASPDASSPGSLSPPPSTMSSSLEGFLGVTKATPPPLSPPQPAPTPLKIYPSVPAFSPVPGIKEEPAPLTVLQPITPQPLPGALLPQSVAATTPPQFSSAPIVGYPSPPGGFTAFISAGTPPGSSSQSLAGLPLASLPGVPPVSLHSQVQSAAPQQLLTATATPTVAPGATAVTSQIQQVPVLLQPHFIKADSLLLTTVKTDVGAPLKAAGIHSLGPGTAVQAAPLQTLVSGGAILATVPLVVDTDKLPINRLASGKAPGSAQSRGEKRTAHNAIEKRYRSSINDKIVELKDLVVGTEAKLNKSAVLRKAIDYIRFLQHSNQKLKQENLSLRTAVHKSKSLKDLVSACGSGGSTDVPMEGMKPEVVDTLSPPPSDAGSPSQSSPLSLGSRGSSSGGSGSDSEPDSPVFEDGQVNPEPLPAPHSQGMLDRSRLALCALVFLCLSCNPLASLLGSRGPAGPSDTTSINHGPRRSMLGAEGRDGPGWAPWLLPPLVWLMNGLLVLFSLALLFVYGEPVTRPHSCPAVHFWRHRKQADLDLARGDFAQAAQQLWLALRALGRPLPTSHLDLACSLLWSLIRHLLQRLWVGRWLAGWAGGLRRDRALQADARTSARDAALVYHKLHQLHTMGMRARAGPPGSCCLHTTLGLTPSYLPGKYSGGHLAAANLALSALNLAECAGDAVSVATLAEIYVAAALRVKASLPRALHFLTRFFLSSARQACLAQSGSVPLAMQWLCHPVGHRFFVDGNWALCSAPRDSLYSVAGNPVDPLAQVTQLFREHLLERALNCVAQPSPSPGSAEGDKEFSDALGYLQLLNSCSDVAGAPTCSFSISSSMAATPGTDPVAKWWASLTAVVTHWLRRDEEAAERLYPLVEHLPHALQESEKPLPRAALHSFKAARTILGRGKAESGPASLAMCEKASGYLQDSLATTPADSSIDKALQLLLCDLLLVARTSLWQRQKLPAPTQASQGPGGGAQASALELRGFQRDLSGLRRLAQNVRPAMRRVFLHEATARLMAGASPARTHQLLDRSLRRRVGPCKGGAAAAELESRPTRREQAEALLLASCYLPPGFLSAPGQRPSQSNSNPSAPPWPALGVALLEADGREQSWEGSKPRLGPAASAELLADHSHLGGLRLATLMRLPETYAAAPASCAKASGAPRAVEAGRVLAGEASAVSCGRVVISSPPSRAAGGGGQRSWGLPELNQCCPLWVVCMTSLPALESCKKKRLSPLLHRWLGTDVSRQHCPAEGLAERHQKIKNCWGRRGKLGGQGLRVEWGWFKELRPHPLTSCPLGLTLTRIAGTRVMVGVEASFVAAPYGGPRFLAAGTSLARRKGRQVSLQLRAREAPTLFQTGPRPAAVGELRMVIGTLGGELSGWDT</sequence>
<dbReference type="CDD" id="cd18921">
    <property type="entry name" value="bHLHzip_SREBP1"/>
    <property type="match status" value="1"/>
</dbReference>
<evidence type="ECO:0000256" key="29">
    <source>
        <dbReference type="SAM" id="MobiDB-lite"/>
    </source>
</evidence>
<comment type="subcellular location">
    <subcellularLocation>
        <location evidence="3">Cytoplasmic vesicle</location>
        <location evidence="3">COPII-coated vesicle membrane</location>
        <topology evidence="3">Multi-pass membrane protein</topology>
    </subcellularLocation>
    <subcellularLocation>
        <location evidence="2">Endoplasmic reticulum membrane</location>
        <topology evidence="2">Multi-pass membrane protein</topology>
    </subcellularLocation>
    <subcellularLocation>
        <location evidence="4">Golgi apparatus membrane</location>
        <topology evidence="4">Multi-pass membrane protein</topology>
    </subcellularLocation>
    <subcellularLocation>
        <location evidence="1">Nucleus</location>
    </subcellularLocation>
</comment>
<feature type="region of interest" description="Disordered" evidence="29">
    <location>
        <begin position="1109"/>
        <end position="1129"/>
    </location>
</feature>
<keyword evidence="6" id="KW-0597">Phosphoprotein</keyword>
<organism evidence="31 32">
    <name type="scientific">Bos mutus</name>
    <name type="common">wild yak</name>
    <dbReference type="NCBI Taxonomy" id="72004"/>
    <lineage>
        <taxon>Eukaryota</taxon>
        <taxon>Metazoa</taxon>
        <taxon>Chordata</taxon>
        <taxon>Craniata</taxon>
        <taxon>Vertebrata</taxon>
        <taxon>Euteleostomi</taxon>
        <taxon>Mammalia</taxon>
        <taxon>Eutheria</taxon>
        <taxon>Laurasiatheria</taxon>
        <taxon>Artiodactyla</taxon>
        <taxon>Ruminantia</taxon>
        <taxon>Pecora</taxon>
        <taxon>Bovidae</taxon>
        <taxon>Bovinae</taxon>
        <taxon>Bos</taxon>
    </lineage>
</organism>
<keyword evidence="21" id="KW-0968">Cytoplasmic vesicle</keyword>
<evidence type="ECO:0000256" key="27">
    <source>
        <dbReference type="ARBA" id="ARBA00047005"/>
    </source>
</evidence>
<keyword evidence="18" id="KW-1207">Sterol metabolism</keyword>
<dbReference type="GO" id="GO:0000139">
    <property type="term" value="C:Golgi membrane"/>
    <property type="evidence" value="ECO:0007669"/>
    <property type="project" value="UniProtKB-SubCell"/>
</dbReference>
<keyword evidence="32" id="KW-1185">Reference proteome</keyword>
<dbReference type="PANTHER" id="PTHR46062">
    <property type="entry name" value="STEROL REGULATORY ELEMENT-BINDING PROTEIN"/>
    <property type="match status" value="1"/>
</dbReference>
<evidence type="ECO:0000256" key="12">
    <source>
        <dbReference type="ARBA" id="ARBA00023034"/>
    </source>
</evidence>
<dbReference type="GO" id="GO:0008203">
    <property type="term" value="P:cholesterol metabolic process"/>
    <property type="evidence" value="ECO:0007669"/>
    <property type="project" value="UniProtKB-KW"/>
</dbReference>
<evidence type="ECO:0000256" key="13">
    <source>
        <dbReference type="ARBA" id="ARBA00023098"/>
    </source>
</evidence>
<keyword evidence="19" id="KW-0753">Steroid metabolism</keyword>
<evidence type="ECO:0000256" key="2">
    <source>
        <dbReference type="ARBA" id="ARBA00004477"/>
    </source>
</evidence>
<keyword evidence="7" id="KW-0812">Transmembrane</keyword>
<dbReference type="InterPro" id="IPR011598">
    <property type="entry name" value="bHLH_dom"/>
</dbReference>
<gene>
    <name evidence="31" type="ORF">E5288_WYG003674</name>
</gene>
<evidence type="ECO:0000256" key="20">
    <source>
        <dbReference type="ARBA" id="ARBA00023242"/>
    </source>
</evidence>
<accession>A0A6B0RUJ1</accession>
<dbReference type="GO" id="GO:0005634">
    <property type="term" value="C:nucleus"/>
    <property type="evidence" value="ECO:0007669"/>
    <property type="project" value="UniProtKB-SubCell"/>
</dbReference>
<keyword evidence="12" id="KW-0333">Golgi apparatus</keyword>
<keyword evidence="15" id="KW-0472">Membrane</keyword>
<evidence type="ECO:0000256" key="16">
    <source>
        <dbReference type="ARBA" id="ARBA00023159"/>
    </source>
</evidence>
<keyword evidence="14" id="KW-0238">DNA-binding</keyword>
<feature type="domain" description="BHLH" evidence="30">
    <location>
        <begin position="303"/>
        <end position="353"/>
    </location>
</feature>
<evidence type="ECO:0000256" key="17">
    <source>
        <dbReference type="ARBA" id="ARBA00023163"/>
    </source>
</evidence>
<dbReference type="GO" id="GO:0000981">
    <property type="term" value="F:DNA-binding transcription factor activity, RNA polymerase II-specific"/>
    <property type="evidence" value="ECO:0007669"/>
    <property type="project" value="TreeGrafter"/>
</dbReference>
<keyword evidence="9" id="KW-0832">Ubl conjugation</keyword>
<evidence type="ECO:0000256" key="19">
    <source>
        <dbReference type="ARBA" id="ARBA00023221"/>
    </source>
</evidence>
<evidence type="ECO:0000256" key="15">
    <source>
        <dbReference type="ARBA" id="ARBA00023136"/>
    </source>
</evidence>
<feature type="compositionally biased region" description="Low complexity" evidence="29">
    <location>
        <begin position="1111"/>
        <end position="1122"/>
    </location>
</feature>
<evidence type="ECO:0000256" key="6">
    <source>
        <dbReference type="ARBA" id="ARBA00022553"/>
    </source>
</evidence>
<evidence type="ECO:0000256" key="8">
    <source>
        <dbReference type="ARBA" id="ARBA00022824"/>
    </source>
</evidence>
<evidence type="ECO:0000256" key="11">
    <source>
        <dbReference type="ARBA" id="ARBA00023015"/>
    </source>
</evidence>
<comment type="function">
    <text evidence="26">Key transcription factor that regulates expression of genes involved in cholesterol biosynthesis and lipid homeostasis. Binds to the sterol regulatory element 1 (SRE-1) (5'-ATCACCCCAC-3'). Has dual sequence specificity binding to both an E-box motif (5'-ATCACGTGA-3') and to SRE-1 (5'-ATCACCCCAC-3'). Regulates the promoters of genes involved in cholesterol biosynthesis and the LDL receptor (LDLR) pathway of sterol regulation.</text>
</comment>
<name>A0A6B0RUJ1_9CETA</name>
<evidence type="ECO:0000256" key="23">
    <source>
        <dbReference type="ARBA" id="ARBA00039749"/>
    </source>
</evidence>
<evidence type="ECO:0000256" key="21">
    <source>
        <dbReference type="ARBA" id="ARBA00023329"/>
    </source>
</evidence>
<feature type="region of interest" description="Disordered" evidence="29">
    <location>
        <begin position="382"/>
        <end position="460"/>
    </location>
</feature>
<comment type="subunit">
    <text evidence="28">Forms a tight complex with SCAP, the SCAP-SREBP complex, in the endoplasmic reticulum membrane and the Golgi apparatus. Interacts with PAQR3; the interaction anchors the SCAP-SREBP complex to the Golgi apparatus in low cholesterol conditions.</text>
</comment>
<dbReference type="PROSITE" id="PS50888">
    <property type="entry name" value="BHLH"/>
    <property type="match status" value="1"/>
</dbReference>
<keyword evidence="11" id="KW-0805">Transcription regulation</keyword>
<comment type="similarity">
    <text evidence="22">Belongs to the SREBP family.</text>
</comment>
<dbReference type="PANTHER" id="PTHR46062:SF2">
    <property type="entry name" value="STEROL REGULATORY ELEMENT-BINDING PROTEIN 1"/>
    <property type="match status" value="1"/>
</dbReference>
<keyword evidence="8" id="KW-0256">Endoplasmic reticulum</keyword>
<evidence type="ECO:0000256" key="18">
    <source>
        <dbReference type="ARBA" id="ARBA00023166"/>
    </source>
</evidence>
<evidence type="ECO:0000256" key="5">
    <source>
        <dbReference type="ARBA" id="ARBA00022548"/>
    </source>
</evidence>
<evidence type="ECO:0000256" key="7">
    <source>
        <dbReference type="ARBA" id="ARBA00022692"/>
    </source>
</evidence>
<comment type="caution">
    <text evidence="31">The sequence shown here is derived from an EMBL/GenBank/DDBJ whole genome shotgun (WGS) entry which is preliminary data.</text>
</comment>
<dbReference type="SMART" id="SM00353">
    <property type="entry name" value="HLH"/>
    <property type="match status" value="1"/>
</dbReference>
<evidence type="ECO:0000256" key="26">
    <source>
        <dbReference type="ARBA" id="ARBA00045371"/>
    </source>
</evidence>
<keyword evidence="5" id="KW-0153">Cholesterol metabolism</keyword>
<evidence type="ECO:0000256" key="14">
    <source>
        <dbReference type="ARBA" id="ARBA00023125"/>
    </source>
</evidence>
<evidence type="ECO:0000256" key="25">
    <source>
        <dbReference type="ARBA" id="ARBA00045313"/>
    </source>
</evidence>
<keyword evidence="16" id="KW-0010">Activator</keyword>
<evidence type="ECO:0000256" key="9">
    <source>
        <dbReference type="ARBA" id="ARBA00022843"/>
    </source>
</evidence>
<protein>
    <recommendedName>
        <fullName evidence="23">Sterol regulatory element-binding protein 1</fullName>
    </recommendedName>
    <alternativeName>
        <fullName evidence="24">Sterol regulatory element-binding transcription factor 1</fullName>
    </alternativeName>
</protein>
<dbReference type="Proteomes" id="UP000322234">
    <property type="component" value="Unassembled WGS sequence"/>
</dbReference>
<feature type="region of interest" description="Disordered" evidence="29">
    <location>
        <begin position="16"/>
        <end position="82"/>
    </location>
</feature>
<evidence type="ECO:0000256" key="22">
    <source>
        <dbReference type="ARBA" id="ARBA00038460"/>
    </source>
</evidence>
<evidence type="ECO:0000313" key="31">
    <source>
        <dbReference type="EMBL" id="MXQ93262.1"/>
    </source>
</evidence>
<evidence type="ECO:0000256" key="28">
    <source>
        <dbReference type="ARBA" id="ARBA00049702"/>
    </source>
</evidence>
<feature type="compositionally biased region" description="Pro residues" evidence="29">
    <location>
        <begin position="69"/>
        <end position="81"/>
    </location>
</feature>
<dbReference type="Gene3D" id="4.10.280.10">
    <property type="entry name" value="Helix-loop-helix DNA-binding domain"/>
    <property type="match status" value="1"/>
</dbReference>
<keyword evidence="10" id="KW-1133">Transmembrane helix</keyword>
<evidence type="ECO:0000256" key="4">
    <source>
        <dbReference type="ARBA" id="ARBA00004653"/>
    </source>
</evidence>
<evidence type="ECO:0000313" key="32">
    <source>
        <dbReference type="Proteomes" id="UP000322234"/>
    </source>
</evidence>
<feature type="compositionally biased region" description="Low complexity" evidence="29">
    <location>
        <begin position="411"/>
        <end position="428"/>
    </location>
</feature>
<dbReference type="GO" id="GO:0012507">
    <property type="term" value="C:ER to Golgi transport vesicle membrane"/>
    <property type="evidence" value="ECO:0007669"/>
    <property type="project" value="UniProtKB-SubCell"/>
</dbReference>
<dbReference type="GO" id="GO:0005789">
    <property type="term" value="C:endoplasmic reticulum membrane"/>
    <property type="evidence" value="ECO:0007669"/>
    <property type="project" value="UniProtKB-SubCell"/>
</dbReference>
<proteinExistence type="inferred from homology"/>
<dbReference type="EMBL" id="VBQZ03000091">
    <property type="protein sequence ID" value="MXQ93262.1"/>
    <property type="molecule type" value="Genomic_DNA"/>
</dbReference>
<dbReference type="GO" id="GO:0046983">
    <property type="term" value="F:protein dimerization activity"/>
    <property type="evidence" value="ECO:0007669"/>
    <property type="project" value="InterPro"/>
</dbReference>
<keyword evidence="13" id="KW-0443">Lipid metabolism</keyword>